<dbReference type="SUPFAM" id="SSF49854">
    <property type="entry name" value="Spermadhesin, CUB domain"/>
    <property type="match status" value="1"/>
</dbReference>
<feature type="non-terminal residue" evidence="5">
    <location>
        <position position="109"/>
    </location>
</feature>
<feature type="non-terminal residue" evidence="5">
    <location>
        <position position="1"/>
    </location>
</feature>
<dbReference type="InterPro" id="IPR035914">
    <property type="entry name" value="Sperma_CUB_dom_sf"/>
</dbReference>
<dbReference type="PANTHER" id="PTHR24251:SF50">
    <property type="entry name" value="ATTRACTIN-LIKE 1A"/>
    <property type="match status" value="1"/>
</dbReference>
<keyword evidence="1" id="KW-0677">Repeat</keyword>
<dbReference type="CDD" id="cd00041">
    <property type="entry name" value="CUB"/>
    <property type="match status" value="1"/>
</dbReference>
<proteinExistence type="predicted"/>
<name>A0A8S4A4Z8_9EUPU</name>
<dbReference type="FunFam" id="2.60.120.290:FF:000013">
    <property type="entry name" value="Membrane frizzled-related protein"/>
    <property type="match status" value="1"/>
</dbReference>
<reference evidence="5" key="1">
    <citation type="submission" date="2021-04" db="EMBL/GenBank/DDBJ databases">
        <authorList>
            <consortium name="Molecular Ecology Group"/>
        </authorList>
    </citation>
    <scope>NUCLEOTIDE SEQUENCE</scope>
</reference>
<evidence type="ECO:0000313" key="6">
    <source>
        <dbReference type="Proteomes" id="UP000678393"/>
    </source>
</evidence>
<evidence type="ECO:0000313" key="5">
    <source>
        <dbReference type="EMBL" id="CAG5136889.1"/>
    </source>
</evidence>
<dbReference type="EMBL" id="CAJHNH020008584">
    <property type="protein sequence ID" value="CAG5136889.1"/>
    <property type="molecule type" value="Genomic_DNA"/>
</dbReference>
<evidence type="ECO:0000256" key="2">
    <source>
        <dbReference type="ARBA" id="ARBA00023157"/>
    </source>
</evidence>
<evidence type="ECO:0000259" key="4">
    <source>
        <dbReference type="PROSITE" id="PS01180"/>
    </source>
</evidence>
<evidence type="ECO:0000256" key="3">
    <source>
        <dbReference type="PROSITE-ProRule" id="PRU00059"/>
    </source>
</evidence>
<dbReference type="PROSITE" id="PS01180">
    <property type="entry name" value="CUB"/>
    <property type="match status" value="1"/>
</dbReference>
<protein>
    <recommendedName>
        <fullName evidence="4">CUB domain-containing protein</fullName>
    </recommendedName>
</protein>
<dbReference type="Proteomes" id="UP000678393">
    <property type="component" value="Unassembled WGS sequence"/>
</dbReference>
<keyword evidence="2" id="KW-1015">Disulfide bond</keyword>
<accession>A0A8S4A4Z8</accession>
<dbReference type="InterPro" id="IPR000859">
    <property type="entry name" value="CUB_dom"/>
</dbReference>
<dbReference type="Gene3D" id="2.60.120.290">
    <property type="entry name" value="Spermadhesin, CUB domain"/>
    <property type="match status" value="1"/>
</dbReference>
<gene>
    <name evidence="5" type="ORF">CUNI_LOCUS22447</name>
</gene>
<comment type="caution">
    <text evidence="5">The sequence shown here is derived from an EMBL/GenBank/DDBJ whole genome shotgun (WGS) entry which is preliminary data.</text>
</comment>
<dbReference type="Pfam" id="PF00431">
    <property type="entry name" value="CUB"/>
    <property type="match status" value="1"/>
</dbReference>
<evidence type="ECO:0000256" key="1">
    <source>
        <dbReference type="ARBA" id="ARBA00022737"/>
    </source>
</evidence>
<dbReference type="AlphaFoldDB" id="A0A8S4A4Z8"/>
<keyword evidence="6" id="KW-1185">Reference proteome</keyword>
<dbReference type="PANTHER" id="PTHR24251">
    <property type="entry name" value="OVOCHYMASE-RELATED"/>
    <property type="match status" value="1"/>
</dbReference>
<organism evidence="5 6">
    <name type="scientific">Candidula unifasciata</name>
    <dbReference type="NCBI Taxonomy" id="100452"/>
    <lineage>
        <taxon>Eukaryota</taxon>
        <taxon>Metazoa</taxon>
        <taxon>Spiralia</taxon>
        <taxon>Lophotrochozoa</taxon>
        <taxon>Mollusca</taxon>
        <taxon>Gastropoda</taxon>
        <taxon>Heterobranchia</taxon>
        <taxon>Euthyneura</taxon>
        <taxon>Panpulmonata</taxon>
        <taxon>Eupulmonata</taxon>
        <taxon>Stylommatophora</taxon>
        <taxon>Helicina</taxon>
        <taxon>Helicoidea</taxon>
        <taxon>Geomitridae</taxon>
        <taxon>Candidula</taxon>
    </lineage>
</organism>
<dbReference type="OrthoDB" id="6160260at2759"/>
<sequence length="109" mass="12456">CGGQLNTPTGVITSPNYPNQYPHRRLCTWEITVPLGRRVTLTFNDLRLERPSWRYCSWDYIEVFNGYYRNSPSLGRFCGEIIPTQPVESSGNMMKILFRTDGSVSNGGF</sequence>
<feature type="domain" description="CUB" evidence="4">
    <location>
        <begin position="1"/>
        <end position="109"/>
    </location>
</feature>
<comment type="caution">
    <text evidence="3">Lacks conserved residue(s) required for the propagation of feature annotation.</text>
</comment>
<dbReference type="SMART" id="SM00042">
    <property type="entry name" value="CUB"/>
    <property type="match status" value="1"/>
</dbReference>